<reference evidence="1 2" key="1">
    <citation type="submission" date="2020-04" db="EMBL/GenBank/DDBJ databases">
        <title>Description of novel Gluconacetobacter.</title>
        <authorList>
            <person name="Sombolestani A."/>
        </authorList>
    </citation>
    <scope>NUCLEOTIDE SEQUENCE [LARGE SCALE GENOMIC DNA]</scope>
    <source>
        <strain evidence="1 2">LMG 27801</strain>
    </source>
</reference>
<protein>
    <submittedName>
        <fullName evidence="1">Transporter</fullName>
    </submittedName>
</protein>
<dbReference type="Proteomes" id="UP000559860">
    <property type="component" value="Unassembled WGS sequence"/>
</dbReference>
<dbReference type="EMBL" id="JABEQD010000002">
    <property type="protein sequence ID" value="MBB2167277.1"/>
    <property type="molecule type" value="Genomic_DNA"/>
</dbReference>
<sequence length="297" mass="33350">MHALRARRGKCGLLWLAVSLAGTYEFPSARASDITLDVIGPHEYELPIDFNKPWDILVQYVNGNAAGSVYNTMGQRQARGGSHTWQGMSKWVHFWKFRGIPNVGFGWELIQVENYVLADGTNYGGLGPTISGPVVWFKPNRKSTFGMQAFMQTPSGTRDALSTNYWSVNLNLVFDYEWKDFSFDGDVGTVVGATLHETDRHSYTPGTTFYTNLRFSWKASKVAEPFFALDWQNAGGLYDHTAGNWVSDSSSREIALGVGMMFPLTRSLTFTTRYSHSVDGRNVPETNAWFGKIIYVF</sequence>
<comment type="caution">
    <text evidence="1">The sequence shown here is derived from an EMBL/GenBank/DDBJ whole genome shotgun (WGS) entry which is preliminary data.</text>
</comment>
<name>A0A7W4NV67_9PROT</name>
<keyword evidence="2" id="KW-1185">Reference proteome</keyword>
<gene>
    <name evidence="1" type="ORF">HLH36_02710</name>
</gene>
<accession>A0A7W4NV67</accession>
<dbReference type="AlphaFoldDB" id="A0A7W4NV67"/>
<organism evidence="1 2">
    <name type="scientific">Gluconacetobacter aggeris</name>
    <dbReference type="NCBI Taxonomy" id="1286186"/>
    <lineage>
        <taxon>Bacteria</taxon>
        <taxon>Pseudomonadati</taxon>
        <taxon>Pseudomonadota</taxon>
        <taxon>Alphaproteobacteria</taxon>
        <taxon>Acetobacterales</taxon>
        <taxon>Acetobacteraceae</taxon>
        <taxon>Gluconacetobacter</taxon>
    </lineage>
</organism>
<evidence type="ECO:0000313" key="2">
    <source>
        <dbReference type="Proteomes" id="UP000559860"/>
    </source>
</evidence>
<proteinExistence type="predicted"/>
<evidence type="ECO:0000313" key="1">
    <source>
        <dbReference type="EMBL" id="MBB2167277.1"/>
    </source>
</evidence>